<feature type="region of interest" description="Disordered" evidence="2">
    <location>
        <begin position="1"/>
        <end position="28"/>
    </location>
</feature>
<sequence length="1257" mass="143758">MIEEEQAQPLGLPFAEEDLPESADPVEEPLAGSELEMPSGELFKLLNIHLIDSLSRGRVQTMAIDGGTALTGRNGKGKTSLLSLALLFIGVEPTYLVSRGKDSFIEFYLPNPTSYIAYEYQRPNGELRMVVAYGNTTSDKVHFRFVKHGFLREMFVTDDDQFVLNKDFRRRLSDLKIPCADKQITTYQDYRYIIQYWQPGHYERPQKAELHALSHDYAFTTYGKSLRHLEKLTRGMFSREANFDVLRQVVADWVFDGRPGVSIQHERKKVETWPRDYRAYKQIMGIKPLVETAQDVQRQIDTAFEAIRELKEQFIFVEGHLTELLGKHRDDETRLQGQLAEKLDQHNIKATDIQGRIKGIEVKIDSIESALREIGLKREEYQKQDILKKRTETGQLELFRTQLSSTRKQLDVLQGEFEHINQKYDRLILDEQGRLVTFQKQANGRIQQLAEEERLALVPIEIEVESDVETYQETVQPELQRLADLINKLNQDVGAALAGKNNPPDNPELAAAVEAKSEESHEAVSKAFEIRELLSVMDAEKVSGQSQLDKYEAAIEAADKAIRAQESVLSDIIQAHTPNRDTLLFFLRESRPEWARNIAKVINPELLQRTDLSPQQAELVDSFFGVALDLDQLDPAKEADESKLQELIAEAEEELAERKRLKDVAIERRDTLVLSMGKRAEEASRLRSQQVQANSRSQTLGRELNELKAQLENFRRDASVRAHNHWADTVVECNKATEQQNKFNGEVAAKVADIRSQGDAKRTRLRNEFMQKRNDLQRSIGEQDLATQNAIKKLKDTQTTELKGAGADVDVITRLKDEVETLQGRITEIEGWQQLIAEWKYWHDHVECTEPELQRELSELGVQLLDTKAELGRVNADWERIKDDINRAIVSTQEAIRTITEDLGITTGVLKNDLESYRPTDQYLQYDPAWRAPVLRSALGTKLSESRKLHKELEHQVGKMELAFLSMPMSPPSDYLQDRLGILRDENDGDVTPRMKLRLIEEWFSGHHEGSRLILSSDASSIHSSVSSMHRELKRFTDKISRFNSGLQEHLTRSSQVFDSITDLQVSLFSAVEDLDYWPTISKITNARDEWIDNDNLPSEEAVAELLQLLENWDIKTGIQADFKALVSIRGSVRENGNVRHFRNKVELENISSNGLSYLVLICLFLGFLSKARGSAPVQLTWCLDELKAIDDENTISLTRYLSQNFITLCTAFPEPDAETLMLFENKYKLDAERRLVTCELAVDGEDEDHELVMEEN</sequence>
<feature type="compositionally biased region" description="Acidic residues" evidence="2">
    <location>
        <begin position="15"/>
        <end position="27"/>
    </location>
</feature>
<evidence type="ECO:0000256" key="2">
    <source>
        <dbReference type="SAM" id="MobiDB-lite"/>
    </source>
</evidence>
<dbReference type="InterPro" id="IPR021979">
    <property type="entry name" value="DUF3584"/>
</dbReference>
<reference evidence="3 4" key="1">
    <citation type="submission" date="2020-08" db="EMBL/GenBank/DDBJ databases">
        <title>Functional genomics of gut bacteria from endangered species of beetles.</title>
        <authorList>
            <person name="Carlos-Shanley C."/>
        </authorList>
    </citation>
    <scope>NUCLEOTIDE SEQUENCE [LARGE SCALE GENOMIC DNA]</scope>
    <source>
        <strain evidence="3 4">S00179</strain>
    </source>
</reference>
<accession>A0A7W7KQM2</accession>
<organism evidence="3 4">
    <name type="scientific">Pseudomonas nitroreducens</name>
    <dbReference type="NCBI Taxonomy" id="46680"/>
    <lineage>
        <taxon>Bacteria</taxon>
        <taxon>Pseudomonadati</taxon>
        <taxon>Pseudomonadota</taxon>
        <taxon>Gammaproteobacteria</taxon>
        <taxon>Pseudomonadales</taxon>
        <taxon>Pseudomonadaceae</taxon>
        <taxon>Pseudomonas</taxon>
    </lineage>
</organism>
<evidence type="ECO:0008006" key="5">
    <source>
        <dbReference type="Google" id="ProtNLM"/>
    </source>
</evidence>
<evidence type="ECO:0000256" key="1">
    <source>
        <dbReference type="SAM" id="Coils"/>
    </source>
</evidence>
<gene>
    <name evidence="3" type="ORF">HNP46_006105</name>
</gene>
<protein>
    <recommendedName>
        <fullName evidence="5">ATP-binding protein</fullName>
    </recommendedName>
</protein>
<dbReference type="RefSeq" id="WP_184596473.1">
    <property type="nucleotide sequence ID" value="NZ_JACHLI010000036.1"/>
</dbReference>
<proteinExistence type="predicted"/>
<evidence type="ECO:0000313" key="4">
    <source>
        <dbReference type="Proteomes" id="UP000566995"/>
    </source>
</evidence>
<dbReference type="Proteomes" id="UP000566995">
    <property type="component" value="Unassembled WGS sequence"/>
</dbReference>
<evidence type="ECO:0000313" key="3">
    <source>
        <dbReference type="EMBL" id="MBB4867194.1"/>
    </source>
</evidence>
<keyword evidence="1" id="KW-0175">Coiled coil</keyword>
<dbReference type="Pfam" id="PF12128">
    <property type="entry name" value="DUF3584"/>
    <property type="match status" value="1"/>
</dbReference>
<dbReference type="EMBL" id="JACHLI010000036">
    <property type="protein sequence ID" value="MBB4867194.1"/>
    <property type="molecule type" value="Genomic_DNA"/>
</dbReference>
<name>A0A7W7KQM2_PSENT</name>
<feature type="coiled-coil region" evidence="1">
    <location>
        <begin position="637"/>
        <end position="668"/>
    </location>
</feature>
<comment type="caution">
    <text evidence="3">The sequence shown here is derived from an EMBL/GenBank/DDBJ whole genome shotgun (WGS) entry which is preliminary data.</text>
</comment>
<dbReference type="AlphaFoldDB" id="A0A7W7KQM2"/>